<dbReference type="Proteomes" id="UP000749646">
    <property type="component" value="Unassembled WGS sequence"/>
</dbReference>
<name>A0A9P6M8F3_9FUNG</name>
<dbReference type="AlphaFoldDB" id="A0A9P6M8F3"/>
<dbReference type="EMBL" id="JAAAHW010004152">
    <property type="protein sequence ID" value="KAF9977987.1"/>
    <property type="molecule type" value="Genomic_DNA"/>
</dbReference>
<reference evidence="1" key="1">
    <citation type="journal article" date="2020" name="Fungal Divers.">
        <title>Resolving the Mortierellaceae phylogeny through synthesis of multi-gene phylogenetics and phylogenomics.</title>
        <authorList>
            <person name="Vandepol N."/>
            <person name="Liber J."/>
            <person name="Desiro A."/>
            <person name="Na H."/>
            <person name="Kennedy M."/>
            <person name="Barry K."/>
            <person name="Grigoriev I.V."/>
            <person name="Miller A.N."/>
            <person name="O'Donnell K."/>
            <person name="Stajich J.E."/>
            <person name="Bonito G."/>
        </authorList>
    </citation>
    <scope>NUCLEOTIDE SEQUENCE</scope>
    <source>
        <strain evidence="1">MES-2147</strain>
    </source>
</reference>
<sequence>MYLLRAEMTSAEFVENDPRLDDIEHTTGVDAPTHAPLQGPLPLQALVDNLHAALDKNNLKIIYDSLSTDFSIHDAGHELAIRPADRIMIEDGQQGRISFRIMDKMFRLWREEHEISIGTKFFPNEQEPNIYSSRP</sequence>
<comment type="caution">
    <text evidence="1">The sequence shown here is derived from an EMBL/GenBank/DDBJ whole genome shotgun (WGS) entry which is preliminary data.</text>
</comment>
<keyword evidence="2" id="KW-1185">Reference proteome</keyword>
<evidence type="ECO:0000313" key="1">
    <source>
        <dbReference type="EMBL" id="KAF9977987.1"/>
    </source>
</evidence>
<proteinExistence type="predicted"/>
<gene>
    <name evidence="1" type="ORF">BGZ65_007175</name>
</gene>
<organism evidence="1 2">
    <name type="scientific">Modicella reniformis</name>
    <dbReference type="NCBI Taxonomy" id="1440133"/>
    <lineage>
        <taxon>Eukaryota</taxon>
        <taxon>Fungi</taxon>
        <taxon>Fungi incertae sedis</taxon>
        <taxon>Mucoromycota</taxon>
        <taxon>Mortierellomycotina</taxon>
        <taxon>Mortierellomycetes</taxon>
        <taxon>Mortierellales</taxon>
        <taxon>Mortierellaceae</taxon>
        <taxon>Modicella</taxon>
    </lineage>
</organism>
<protein>
    <submittedName>
        <fullName evidence="1">Uncharacterized protein</fullName>
    </submittedName>
</protein>
<feature type="non-terminal residue" evidence="1">
    <location>
        <position position="135"/>
    </location>
</feature>
<accession>A0A9P6M8F3</accession>
<evidence type="ECO:0000313" key="2">
    <source>
        <dbReference type="Proteomes" id="UP000749646"/>
    </source>
</evidence>